<feature type="region of interest" description="Disordered" evidence="15">
    <location>
        <begin position="314"/>
        <end position="367"/>
    </location>
</feature>
<keyword evidence="6" id="KW-0808">Transferase</keyword>
<reference evidence="18" key="2">
    <citation type="submission" date="2025-09" db="UniProtKB">
        <authorList>
            <consortium name="Ensembl"/>
        </authorList>
    </citation>
    <scope>IDENTIFICATION</scope>
</reference>
<dbReference type="GO" id="GO:0061630">
    <property type="term" value="F:ubiquitin protein ligase activity"/>
    <property type="evidence" value="ECO:0007669"/>
    <property type="project" value="UniProtKB-EC"/>
</dbReference>
<dbReference type="GO" id="GO:0016567">
    <property type="term" value="P:protein ubiquitination"/>
    <property type="evidence" value="ECO:0007669"/>
    <property type="project" value="TreeGrafter"/>
</dbReference>
<evidence type="ECO:0000313" key="19">
    <source>
        <dbReference type="Proteomes" id="UP000694557"/>
    </source>
</evidence>
<keyword evidence="9" id="KW-0833">Ubl conjugation pathway</keyword>
<name>A0A8C7IKM8_ONCKI</name>
<proteinExistence type="inferred from homology"/>
<dbReference type="Pfam" id="PF17123">
    <property type="entry name" value="zf-RING_11"/>
    <property type="match status" value="1"/>
</dbReference>
<dbReference type="AlphaFoldDB" id="A0A8C7IKM8"/>
<feature type="domain" description="RWD" evidence="17">
    <location>
        <begin position="31"/>
        <end position="138"/>
    </location>
</feature>
<dbReference type="InterPro" id="IPR016135">
    <property type="entry name" value="UBQ-conjugating_enzyme/RWD"/>
</dbReference>
<dbReference type="PANTHER" id="PTHR13198">
    <property type="entry name" value="RING FINGER PROTEIN 25"/>
    <property type="match status" value="1"/>
</dbReference>
<gene>
    <name evidence="18" type="primary">rnf25</name>
</gene>
<evidence type="ECO:0000256" key="12">
    <source>
        <dbReference type="ARBA" id="ARBA00067354"/>
    </source>
</evidence>
<feature type="compositionally biased region" description="Basic residues" evidence="15">
    <location>
        <begin position="340"/>
        <end position="352"/>
    </location>
</feature>
<evidence type="ECO:0000256" key="4">
    <source>
        <dbReference type="ARBA" id="ARBA00012483"/>
    </source>
</evidence>
<accession>A0A8C7IKM8</accession>
<evidence type="ECO:0000256" key="9">
    <source>
        <dbReference type="ARBA" id="ARBA00022786"/>
    </source>
</evidence>
<dbReference type="Gene3D" id="3.30.40.10">
    <property type="entry name" value="Zinc/RING finger domain, C3HC4 (zinc finger)"/>
    <property type="match status" value="1"/>
</dbReference>
<evidence type="ECO:0000259" key="16">
    <source>
        <dbReference type="PROSITE" id="PS50089"/>
    </source>
</evidence>
<dbReference type="GO" id="GO:0005737">
    <property type="term" value="C:cytoplasm"/>
    <property type="evidence" value="ECO:0007669"/>
    <property type="project" value="UniProtKB-SubCell"/>
</dbReference>
<feature type="compositionally biased region" description="Basic and acidic residues" evidence="15">
    <location>
        <begin position="411"/>
        <end position="420"/>
    </location>
</feature>
<dbReference type="GO" id="GO:0090263">
    <property type="term" value="P:positive regulation of canonical Wnt signaling pathway"/>
    <property type="evidence" value="ECO:0007669"/>
    <property type="project" value="Ensembl"/>
</dbReference>
<protein>
    <recommendedName>
        <fullName evidence="12">E3 ubiquitin-protein ligase RNF25</fullName>
        <ecNumber evidence="4">2.3.2.27</ecNumber>
    </recommendedName>
    <alternativeName>
        <fullName evidence="13">RING finger protein 25</fullName>
    </alternativeName>
</protein>
<feature type="compositionally biased region" description="Basic and acidic residues" evidence="15">
    <location>
        <begin position="481"/>
        <end position="507"/>
    </location>
</feature>
<evidence type="ECO:0000256" key="7">
    <source>
        <dbReference type="ARBA" id="ARBA00022723"/>
    </source>
</evidence>
<keyword evidence="7" id="KW-0479">Metal-binding</keyword>
<dbReference type="FunFam" id="3.10.110.10:FF:000052">
    <property type="entry name" value="Putative e3 ubiquitin-protein ligase rnf25"/>
    <property type="match status" value="1"/>
</dbReference>
<evidence type="ECO:0000256" key="14">
    <source>
        <dbReference type="PROSITE-ProRule" id="PRU00175"/>
    </source>
</evidence>
<feature type="domain" description="RING-type" evidence="16">
    <location>
        <begin position="145"/>
        <end position="212"/>
    </location>
</feature>
<dbReference type="Pfam" id="PF05773">
    <property type="entry name" value="RWD"/>
    <property type="match status" value="1"/>
</dbReference>
<comment type="subcellular location">
    <subcellularLocation>
        <location evidence="2">Cytoplasm</location>
    </subcellularLocation>
</comment>
<evidence type="ECO:0000256" key="5">
    <source>
        <dbReference type="ARBA" id="ARBA00022490"/>
    </source>
</evidence>
<dbReference type="SMART" id="SM00184">
    <property type="entry name" value="RING"/>
    <property type="match status" value="1"/>
</dbReference>
<dbReference type="Ensembl" id="ENSOKIT00005080035.1">
    <property type="protein sequence ID" value="ENSOKIP00005075126.1"/>
    <property type="gene ID" value="ENSOKIG00005032429.1"/>
</dbReference>
<evidence type="ECO:0000256" key="8">
    <source>
        <dbReference type="ARBA" id="ARBA00022771"/>
    </source>
</evidence>
<evidence type="ECO:0000313" key="18">
    <source>
        <dbReference type="Ensembl" id="ENSOKIP00005075126.1"/>
    </source>
</evidence>
<dbReference type="GO" id="GO:0008270">
    <property type="term" value="F:zinc ion binding"/>
    <property type="evidence" value="ECO:0007669"/>
    <property type="project" value="UniProtKB-KW"/>
</dbReference>
<organism evidence="18 19">
    <name type="scientific">Oncorhynchus kisutch</name>
    <name type="common">Coho salmon</name>
    <name type="synonym">Salmo kisutch</name>
    <dbReference type="NCBI Taxonomy" id="8019"/>
    <lineage>
        <taxon>Eukaryota</taxon>
        <taxon>Metazoa</taxon>
        <taxon>Chordata</taxon>
        <taxon>Craniata</taxon>
        <taxon>Vertebrata</taxon>
        <taxon>Euteleostomi</taxon>
        <taxon>Actinopterygii</taxon>
        <taxon>Neopterygii</taxon>
        <taxon>Teleostei</taxon>
        <taxon>Protacanthopterygii</taxon>
        <taxon>Salmoniformes</taxon>
        <taxon>Salmonidae</taxon>
        <taxon>Salmoninae</taxon>
        <taxon>Oncorhynchus</taxon>
    </lineage>
</organism>
<evidence type="ECO:0000259" key="17">
    <source>
        <dbReference type="PROSITE" id="PS50908"/>
    </source>
</evidence>
<keyword evidence="19" id="KW-1185">Reference proteome</keyword>
<dbReference type="InterPro" id="IPR001841">
    <property type="entry name" value="Znf_RING"/>
</dbReference>
<dbReference type="EC" id="2.3.2.27" evidence="4"/>
<dbReference type="SMART" id="SM00591">
    <property type="entry name" value="RWD"/>
    <property type="match status" value="1"/>
</dbReference>
<dbReference type="PROSITE" id="PS50908">
    <property type="entry name" value="RWD"/>
    <property type="match status" value="1"/>
</dbReference>
<sequence length="545" mass="60841">CVTVQAISAVTSRLLHHSLTLATSPLYSVLSEIEVLQSIYLDELQINRRDGGWEVSLVLYPSTGEDSLSQFVRLTLTLTLDLQYPSSPPSISIHNPRGLSDDKLCSVQKCLQTEAESCLGSPVLYQLIEKAKEILTESNIPHGNCVICLYGFKDGEAFTKTRCYHYFHSHCLGRYITHSETELQEREKELEQDKTRERTDDDELTVVCPVCREPLTYNVAQLLSNPAPSFPKLEGAVIGVEFRQKWAELQNLLERQKAKGGIIDTEAESNRFLIHINEPPPDFDNVTTDGNASPSQSLLSLPPASTNQITAPKLQHTGHSHRRGRPGHQYWHQGPQGHFRGLRRGGRGRPHTHPGAPVPPTDHLDKLSLSSEKHDNFHSAPPANSHDAPIKARLQENSSHPELGQAQLSQLEKEEGEGRTELGQQEAPVPKDGQPISKSSLDTPKMDIPPSNGMEMEPGRGHRERGRRRGPRGSAQQPDQWQERYFRGTDQWDARGGRHHRYWDGRGQRSRGGANYPRGRAHMAGGRGFHQSVVEGEVEREGAAL</sequence>
<evidence type="ECO:0000256" key="11">
    <source>
        <dbReference type="ARBA" id="ARBA00060737"/>
    </source>
</evidence>
<comment type="pathway">
    <text evidence="3">Protein modification; protein ubiquitination.</text>
</comment>
<dbReference type="GO" id="GO:0005634">
    <property type="term" value="C:nucleus"/>
    <property type="evidence" value="ECO:0007669"/>
    <property type="project" value="TreeGrafter"/>
</dbReference>
<evidence type="ECO:0000256" key="1">
    <source>
        <dbReference type="ARBA" id="ARBA00000900"/>
    </source>
</evidence>
<dbReference type="PROSITE" id="PS50089">
    <property type="entry name" value="ZF_RING_2"/>
    <property type="match status" value="1"/>
</dbReference>
<evidence type="ECO:0000256" key="13">
    <source>
        <dbReference type="ARBA" id="ARBA00075535"/>
    </source>
</evidence>
<dbReference type="PANTHER" id="PTHR13198:SF4">
    <property type="entry name" value="E3 UBIQUITIN-PROTEIN LIGASE RNF25"/>
    <property type="match status" value="1"/>
</dbReference>
<keyword evidence="8 14" id="KW-0863">Zinc-finger</keyword>
<feature type="compositionally biased region" description="Basic residues" evidence="15">
    <location>
        <begin position="316"/>
        <end position="326"/>
    </location>
</feature>
<dbReference type="SUPFAM" id="SSF57850">
    <property type="entry name" value="RING/U-box"/>
    <property type="match status" value="1"/>
</dbReference>
<keyword evidence="5" id="KW-0963">Cytoplasm</keyword>
<dbReference type="CDD" id="cd23818">
    <property type="entry name" value="RWD_RNF25"/>
    <property type="match status" value="1"/>
</dbReference>
<evidence type="ECO:0000256" key="2">
    <source>
        <dbReference type="ARBA" id="ARBA00004496"/>
    </source>
</evidence>
<comment type="catalytic activity">
    <reaction evidence="1">
        <text>S-ubiquitinyl-[E2 ubiquitin-conjugating enzyme]-L-cysteine + [acceptor protein]-L-lysine = [E2 ubiquitin-conjugating enzyme]-L-cysteine + N(6)-ubiquitinyl-[acceptor protein]-L-lysine.</text>
        <dbReference type="EC" id="2.3.2.27"/>
    </reaction>
</comment>
<dbReference type="SUPFAM" id="SSF54495">
    <property type="entry name" value="UBC-like"/>
    <property type="match status" value="1"/>
</dbReference>
<evidence type="ECO:0000256" key="3">
    <source>
        <dbReference type="ARBA" id="ARBA00004906"/>
    </source>
</evidence>
<dbReference type="Proteomes" id="UP000694557">
    <property type="component" value="Unassembled WGS sequence"/>
</dbReference>
<evidence type="ECO:0000256" key="15">
    <source>
        <dbReference type="SAM" id="MobiDB-lite"/>
    </source>
</evidence>
<dbReference type="GeneTree" id="ENSGT00390000001557"/>
<comment type="similarity">
    <text evidence="11">Belongs to the RNF25 family.</text>
</comment>
<feature type="region of interest" description="Disordered" evidence="15">
    <location>
        <begin position="411"/>
        <end position="545"/>
    </location>
</feature>
<dbReference type="InterPro" id="IPR006575">
    <property type="entry name" value="RWD_dom"/>
</dbReference>
<dbReference type="Gene3D" id="3.10.110.10">
    <property type="entry name" value="Ubiquitin Conjugating Enzyme"/>
    <property type="match status" value="1"/>
</dbReference>
<feature type="compositionally biased region" description="Basic residues" evidence="15">
    <location>
        <begin position="462"/>
        <end position="471"/>
    </location>
</feature>
<evidence type="ECO:0000256" key="10">
    <source>
        <dbReference type="ARBA" id="ARBA00022833"/>
    </source>
</evidence>
<dbReference type="InterPro" id="IPR013083">
    <property type="entry name" value="Znf_RING/FYVE/PHD"/>
</dbReference>
<dbReference type="CDD" id="cd16470">
    <property type="entry name" value="RING-H2_RNF25"/>
    <property type="match status" value="1"/>
</dbReference>
<evidence type="ECO:0000256" key="6">
    <source>
        <dbReference type="ARBA" id="ARBA00022679"/>
    </source>
</evidence>
<dbReference type="FunFam" id="3.30.40.10:FF:000215">
    <property type="entry name" value="E3 ubiquitin-protein ligase RNF25"/>
    <property type="match status" value="1"/>
</dbReference>
<keyword evidence="10" id="KW-0862">Zinc</keyword>
<dbReference type="InterPro" id="IPR039133">
    <property type="entry name" value="RNF25"/>
</dbReference>
<reference evidence="18" key="1">
    <citation type="submission" date="2025-08" db="UniProtKB">
        <authorList>
            <consortium name="Ensembl"/>
        </authorList>
    </citation>
    <scope>IDENTIFICATION</scope>
</reference>